<dbReference type="RefSeq" id="WP_123859382.1">
    <property type="nucleotide sequence ID" value="NZ_CP033923.1"/>
</dbReference>
<protein>
    <submittedName>
        <fullName evidence="1">Helix-turn-helix domain-containing protein</fullName>
    </submittedName>
</protein>
<evidence type="ECO:0000313" key="2">
    <source>
        <dbReference type="Proteomes" id="UP000278288"/>
    </source>
</evidence>
<sequence length="104" mass="12472">MKILKEPDYKRIYKDLIEKKLPHREKYCRNILAKNKLEILDVIALNSILFGNNPENQKYKAYNKKAIKKILIYQRKHNLNNLELAAVFSLSRNTITKWKKIMLK</sequence>
<accession>A0AAD0YQ16</accession>
<gene>
    <name evidence="1" type="ORF">EG343_19735</name>
</gene>
<keyword evidence="2" id="KW-1185">Reference proteome</keyword>
<dbReference type="EMBL" id="CP033923">
    <property type="protein sequence ID" value="AZA92664.1"/>
    <property type="molecule type" value="Genomic_DNA"/>
</dbReference>
<organism evidence="1 2">
    <name type="scientific">Chryseobacterium nakagawai</name>
    <dbReference type="NCBI Taxonomy" id="1241982"/>
    <lineage>
        <taxon>Bacteria</taxon>
        <taxon>Pseudomonadati</taxon>
        <taxon>Bacteroidota</taxon>
        <taxon>Flavobacteriia</taxon>
        <taxon>Flavobacteriales</taxon>
        <taxon>Weeksellaceae</taxon>
        <taxon>Chryseobacterium group</taxon>
        <taxon>Chryseobacterium</taxon>
    </lineage>
</organism>
<dbReference type="Proteomes" id="UP000278288">
    <property type="component" value="Chromosome"/>
</dbReference>
<evidence type="ECO:0000313" key="1">
    <source>
        <dbReference type="EMBL" id="AZA92664.1"/>
    </source>
</evidence>
<proteinExistence type="predicted"/>
<reference evidence="1 2" key="1">
    <citation type="submission" date="2018-11" db="EMBL/GenBank/DDBJ databases">
        <title>Proposal to divide the Flavobacteriaceae and reorganize its genera based on Amino Acid Identity values calculated from whole genome sequences.</title>
        <authorList>
            <person name="Nicholson A.C."/>
            <person name="Gulvik C.A."/>
            <person name="Whitney A.M."/>
            <person name="Humrighouse B.W."/>
            <person name="Bell M."/>
            <person name="Holmes B."/>
            <person name="Steigerwalt A.G."/>
            <person name="Villarma A."/>
            <person name="Sheth M."/>
            <person name="Batra D."/>
            <person name="Pryor J."/>
            <person name="Bernardet J.-F."/>
            <person name="Hugo C."/>
            <person name="Kampfer P."/>
            <person name="Newman J."/>
            <person name="McQuiston J.R."/>
        </authorList>
    </citation>
    <scope>NUCLEOTIDE SEQUENCE [LARGE SCALE GENOMIC DNA]</scope>
    <source>
        <strain evidence="1 2">G0041</strain>
    </source>
</reference>
<dbReference type="KEGG" id="cnk:EG343_19735"/>
<dbReference type="AlphaFoldDB" id="A0AAD0YQ16"/>
<name>A0AAD0YQ16_CHRNA</name>